<name>A0A3A9Z568_9ACTN</name>
<feature type="transmembrane region" description="Helical" evidence="1">
    <location>
        <begin position="46"/>
        <end position="63"/>
    </location>
</feature>
<dbReference type="OrthoDB" id="3405526at2"/>
<feature type="transmembrane region" description="Helical" evidence="1">
    <location>
        <begin position="97"/>
        <end position="119"/>
    </location>
</feature>
<gene>
    <name evidence="2" type="ORF">D7223_20255</name>
</gene>
<proteinExistence type="predicted"/>
<evidence type="ECO:0000256" key="1">
    <source>
        <dbReference type="SAM" id="Phobius"/>
    </source>
</evidence>
<dbReference type="RefSeq" id="WP_120730183.1">
    <property type="nucleotide sequence ID" value="NZ_RBAK01000008.1"/>
</dbReference>
<organism evidence="2 3">
    <name type="scientific">Micromonospora endolithica</name>
    <dbReference type="NCBI Taxonomy" id="230091"/>
    <lineage>
        <taxon>Bacteria</taxon>
        <taxon>Bacillati</taxon>
        <taxon>Actinomycetota</taxon>
        <taxon>Actinomycetes</taxon>
        <taxon>Micromonosporales</taxon>
        <taxon>Micromonosporaceae</taxon>
        <taxon>Micromonospora</taxon>
    </lineage>
</organism>
<dbReference type="EMBL" id="RBAK01000008">
    <property type="protein sequence ID" value="RKN43592.1"/>
    <property type="molecule type" value="Genomic_DNA"/>
</dbReference>
<feature type="transmembrane region" description="Helical" evidence="1">
    <location>
        <begin position="68"/>
        <end position="85"/>
    </location>
</feature>
<dbReference type="Proteomes" id="UP000281726">
    <property type="component" value="Unassembled WGS sequence"/>
</dbReference>
<sequence length="186" mass="19472">MRAVTSRLRDARTALVRVSPTVLLVRAGIFLGVLVGLVLAYPAEVFLGRALGGLLLVALLPALSPRRVWPTFAALVTVGGWLLATDGYGRPIALWRLLAVAAVLYVTHTLCALAAVLPYDAVVDPEVVVRWLVRAGAVVLAASVLGVLLVELAALGGGEGFQVATLAGLLVAALVTALLGWLLRRR</sequence>
<evidence type="ECO:0000313" key="3">
    <source>
        <dbReference type="Proteomes" id="UP000281726"/>
    </source>
</evidence>
<keyword evidence="3" id="KW-1185">Reference proteome</keyword>
<comment type="caution">
    <text evidence="2">The sequence shown here is derived from an EMBL/GenBank/DDBJ whole genome shotgun (WGS) entry which is preliminary data.</text>
</comment>
<accession>A0A3A9Z568</accession>
<protein>
    <submittedName>
        <fullName evidence="2">Uncharacterized protein</fullName>
    </submittedName>
</protein>
<dbReference type="AlphaFoldDB" id="A0A3A9Z568"/>
<feature type="transmembrane region" description="Helical" evidence="1">
    <location>
        <begin position="131"/>
        <end position="155"/>
    </location>
</feature>
<keyword evidence="1" id="KW-0472">Membrane</keyword>
<reference evidence="2 3" key="1">
    <citation type="journal article" date="2004" name="Syst. Appl. Microbiol.">
        <title>Cryptoendolithic actinomycetes from antarctic sandstone rock samples: Micromonospora endolithica sp. nov. and two isolates related to Micromonospora coerulea Jensen 1932.</title>
        <authorList>
            <person name="Hirsch P."/>
            <person name="Mevs U."/>
            <person name="Kroppenstedt R.M."/>
            <person name="Schumann P."/>
            <person name="Stackebrandt E."/>
        </authorList>
    </citation>
    <scope>NUCLEOTIDE SEQUENCE [LARGE SCALE GENOMIC DNA]</scope>
    <source>
        <strain evidence="2 3">JCM 12677</strain>
    </source>
</reference>
<feature type="transmembrane region" description="Helical" evidence="1">
    <location>
        <begin position="161"/>
        <end position="183"/>
    </location>
</feature>
<keyword evidence="1" id="KW-0812">Transmembrane</keyword>
<feature type="transmembrane region" description="Helical" evidence="1">
    <location>
        <begin position="21"/>
        <end position="40"/>
    </location>
</feature>
<keyword evidence="1" id="KW-1133">Transmembrane helix</keyword>
<evidence type="ECO:0000313" key="2">
    <source>
        <dbReference type="EMBL" id="RKN43592.1"/>
    </source>
</evidence>